<organism evidence="5 6">
    <name type="scientific">Marinobacter excellens LAMA 842</name>
    <dbReference type="NCBI Taxonomy" id="1306954"/>
    <lineage>
        <taxon>Bacteria</taxon>
        <taxon>Pseudomonadati</taxon>
        <taxon>Pseudomonadota</taxon>
        <taxon>Gammaproteobacteria</taxon>
        <taxon>Pseudomonadales</taxon>
        <taxon>Marinobacteraceae</taxon>
        <taxon>Marinobacter</taxon>
    </lineage>
</organism>
<dbReference type="SMART" id="SM00382">
    <property type="entry name" value="AAA"/>
    <property type="match status" value="1"/>
</dbReference>
<dbReference type="FunFam" id="3.40.50.300:FF:001361">
    <property type="entry name" value="AAA family ATPase"/>
    <property type="match status" value="1"/>
</dbReference>
<feature type="domain" description="AAA+ ATPase" evidence="4">
    <location>
        <begin position="98"/>
        <end position="231"/>
    </location>
</feature>
<evidence type="ECO:0000259" key="4">
    <source>
        <dbReference type="SMART" id="SM00382"/>
    </source>
</evidence>
<evidence type="ECO:0000256" key="1">
    <source>
        <dbReference type="ARBA" id="ARBA00008059"/>
    </source>
</evidence>
<dbReference type="Pfam" id="PF01695">
    <property type="entry name" value="IstB_IS21"/>
    <property type="match status" value="1"/>
</dbReference>
<dbReference type="GO" id="GO:0005524">
    <property type="term" value="F:ATP binding"/>
    <property type="evidence" value="ECO:0007669"/>
    <property type="project" value="UniProtKB-KW"/>
</dbReference>
<protein>
    <submittedName>
        <fullName evidence="5">Mobile element protein</fullName>
    </submittedName>
</protein>
<dbReference type="InterPro" id="IPR028350">
    <property type="entry name" value="DNAC/IstB-like"/>
</dbReference>
<dbReference type="NCBIfam" id="NF038214">
    <property type="entry name" value="IS21_help_AAA"/>
    <property type="match status" value="1"/>
</dbReference>
<reference evidence="6" key="1">
    <citation type="submission" date="2015-12" db="EMBL/GenBank/DDBJ databases">
        <authorList>
            <person name="Lima A."/>
            <person name="Farahani Zayas N."/>
            <person name="Castro Da Silva M.A."/>
            <person name="Cabral A."/>
            <person name="Pessatti M.L."/>
        </authorList>
    </citation>
    <scope>NUCLEOTIDE SEQUENCE [LARGE SCALE GENOMIC DNA]</scope>
    <source>
        <strain evidence="6">LAMA 842</strain>
    </source>
</reference>
<comment type="caution">
    <text evidence="5">The sequence shown here is derived from an EMBL/GenBank/DDBJ whole genome shotgun (WGS) entry which is preliminary data.</text>
</comment>
<dbReference type="Gene3D" id="3.40.50.300">
    <property type="entry name" value="P-loop containing nucleotide triphosphate hydrolases"/>
    <property type="match status" value="1"/>
</dbReference>
<evidence type="ECO:0000313" key="6">
    <source>
        <dbReference type="Proteomes" id="UP000070282"/>
    </source>
</evidence>
<dbReference type="PANTHER" id="PTHR30050">
    <property type="entry name" value="CHROMOSOMAL REPLICATION INITIATOR PROTEIN DNAA"/>
    <property type="match status" value="1"/>
</dbReference>
<keyword evidence="6" id="KW-1185">Reference proteome</keyword>
<dbReference type="InterPro" id="IPR002611">
    <property type="entry name" value="IstB_ATP-bd"/>
</dbReference>
<dbReference type="AlphaFoldDB" id="A0A137SC96"/>
<dbReference type="PATRIC" id="fig|1306954.6.peg.3991"/>
<keyword evidence="3" id="KW-0067">ATP-binding</keyword>
<dbReference type="PIRSF" id="PIRSF003073">
    <property type="entry name" value="DNAC_TnpB_IstB"/>
    <property type="match status" value="1"/>
</dbReference>
<dbReference type="RefSeq" id="WP_061332066.1">
    <property type="nucleotide sequence ID" value="NZ_LOCO01000008.1"/>
</dbReference>
<sequence>MLKHPTLDKLHALKLTGMAAALADQSATPDITDLSFEERLGLLVDREMTERDNRRMTSRLRRAKLRHNAILEDLDYRYSRGLDKGLVQSLAGCQWVKEHLNVLITGPTGVGKTWLACALAHKACREGYTAQYVRLTRLLRELTIAKGDGQYSKLLTNLAKVDVLILDDWGLMKLSAENRRDLLEVLEDRHGRRSTIATSQLPIEEWHGVIGDATLADAILDRLVHNAYKINLRGESMRKQQAKLTATETSE</sequence>
<dbReference type="InterPro" id="IPR003593">
    <property type="entry name" value="AAA+_ATPase"/>
</dbReference>
<evidence type="ECO:0000256" key="3">
    <source>
        <dbReference type="ARBA" id="ARBA00022840"/>
    </source>
</evidence>
<evidence type="ECO:0000313" key="5">
    <source>
        <dbReference type="EMBL" id="KXO10059.1"/>
    </source>
</evidence>
<dbReference type="InterPro" id="IPR027417">
    <property type="entry name" value="P-loop_NTPase"/>
</dbReference>
<proteinExistence type="inferred from homology"/>
<keyword evidence="2" id="KW-0547">Nucleotide-binding</keyword>
<evidence type="ECO:0000256" key="2">
    <source>
        <dbReference type="ARBA" id="ARBA00022741"/>
    </source>
</evidence>
<accession>A0A137SC96</accession>
<dbReference type="InterPro" id="IPR047661">
    <property type="entry name" value="IstB"/>
</dbReference>
<dbReference type="GO" id="GO:0006260">
    <property type="term" value="P:DNA replication"/>
    <property type="evidence" value="ECO:0007669"/>
    <property type="project" value="TreeGrafter"/>
</dbReference>
<dbReference type="SUPFAM" id="SSF52540">
    <property type="entry name" value="P-loop containing nucleoside triphosphate hydrolases"/>
    <property type="match status" value="1"/>
</dbReference>
<gene>
    <name evidence="5" type="ORF">J122_2014</name>
</gene>
<dbReference type="PANTHER" id="PTHR30050:SF4">
    <property type="entry name" value="ATP-BINDING PROTEIN RV3427C IN INSERTION SEQUENCE-RELATED"/>
    <property type="match status" value="1"/>
</dbReference>
<dbReference type="Proteomes" id="UP000070282">
    <property type="component" value="Unassembled WGS sequence"/>
</dbReference>
<dbReference type="CDD" id="cd00009">
    <property type="entry name" value="AAA"/>
    <property type="match status" value="1"/>
</dbReference>
<dbReference type="EMBL" id="LOCO01000008">
    <property type="protein sequence ID" value="KXO10059.1"/>
    <property type="molecule type" value="Genomic_DNA"/>
</dbReference>
<comment type="similarity">
    <text evidence="1">Belongs to the IS21/IS1162 putative ATP-binding protein family.</text>
</comment>
<name>A0A137SC96_9GAMM</name>